<accession>A0A6A6QU82</accession>
<dbReference type="EMBL" id="MU004188">
    <property type="protein sequence ID" value="KAF2495961.1"/>
    <property type="molecule type" value="Genomic_DNA"/>
</dbReference>
<evidence type="ECO:0000313" key="3">
    <source>
        <dbReference type="Proteomes" id="UP000799750"/>
    </source>
</evidence>
<evidence type="ECO:0000259" key="1">
    <source>
        <dbReference type="PROSITE" id="PS50181"/>
    </source>
</evidence>
<dbReference type="OrthoDB" id="5422579at2759"/>
<protein>
    <recommendedName>
        <fullName evidence="1">F-box domain-containing protein</fullName>
    </recommendedName>
</protein>
<feature type="domain" description="F-box" evidence="1">
    <location>
        <begin position="13"/>
        <end position="49"/>
    </location>
</feature>
<gene>
    <name evidence="2" type="ORF">BU16DRAFT_362044</name>
</gene>
<dbReference type="Gene3D" id="3.80.10.10">
    <property type="entry name" value="Ribonuclease Inhibitor"/>
    <property type="match status" value="1"/>
</dbReference>
<name>A0A6A6QU82_9PEZI</name>
<reference evidence="2" key="1">
    <citation type="journal article" date="2020" name="Stud. Mycol.">
        <title>101 Dothideomycetes genomes: a test case for predicting lifestyles and emergence of pathogens.</title>
        <authorList>
            <person name="Haridas S."/>
            <person name="Albert R."/>
            <person name="Binder M."/>
            <person name="Bloem J."/>
            <person name="Labutti K."/>
            <person name="Salamov A."/>
            <person name="Andreopoulos B."/>
            <person name="Baker S."/>
            <person name="Barry K."/>
            <person name="Bills G."/>
            <person name="Bluhm B."/>
            <person name="Cannon C."/>
            <person name="Castanera R."/>
            <person name="Culley D."/>
            <person name="Daum C."/>
            <person name="Ezra D."/>
            <person name="Gonzalez J."/>
            <person name="Henrissat B."/>
            <person name="Kuo A."/>
            <person name="Liang C."/>
            <person name="Lipzen A."/>
            <person name="Lutzoni F."/>
            <person name="Magnuson J."/>
            <person name="Mondo S."/>
            <person name="Nolan M."/>
            <person name="Ohm R."/>
            <person name="Pangilinan J."/>
            <person name="Park H.-J."/>
            <person name="Ramirez L."/>
            <person name="Alfaro M."/>
            <person name="Sun H."/>
            <person name="Tritt A."/>
            <person name="Yoshinaga Y."/>
            <person name="Zwiers L.-H."/>
            <person name="Turgeon B."/>
            <person name="Goodwin S."/>
            <person name="Spatafora J."/>
            <person name="Crous P."/>
            <person name="Grigoriev I."/>
        </authorList>
    </citation>
    <scope>NUCLEOTIDE SEQUENCE</scope>
    <source>
        <strain evidence="2">CBS 269.34</strain>
    </source>
</reference>
<dbReference type="SUPFAM" id="SSF52047">
    <property type="entry name" value="RNI-like"/>
    <property type="match status" value="1"/>
</dbReference>
<dbReference type="PROSITE" id="PS50181">
    <property type="entry name" value="FBOX"/>
    <property type="match status" value="1"/>
</dbReference>
<proteinExistence type="predicted"/>
<organism evidence="2 3">
    <name type="scientific">Lophium mytilinum</name>
    <dbReference type="NCBI Taxonomy" id="390894"/>
    <lineage>
        <taxon>Eukaryota</taxon>
        <taxon>Fungi</taxon>
        <taxon>Dikarya</taxon>
        <taxon>Ascomycota</taxon>
        <taxon>Pezizomycotina</taxon>
        <taxon>Dothideomycetes</taxon>
        <taxon>Pleosporomycetidae</taxon>
        <taxon>Mytilinidiales</taxon>
        <taxon>Mytilinidiaceae</taxon>
        <taxon>Lophium</taxon>
    </lineage>
</organism>
<sequence length="490" mass="55145">MVDMGQITLEEASISLAILPAELLHSVCDNLEVPDIKSLRFVNKTFGEIGFEHLLPSLSFHLSPTSFGRLQALTEHSTLAKYVKQLNFNGECWTFPSDHWSSILPMILDPFAAKLREMVNDDGSFVFEGKWDTIAQMYASTVDDSFATQYRNKTLKSADMHAYVEAHRDLVAWQGRMWADELDVTTIARSIQAMPALIAIKLSPSISERQALYLGADKRLSSMPGTPAGVRQLNALLLGCFHAGTRLKSLEVLAVSWRLFAQEETLLKKLTSPLSKLTTLKLCLTTTPLQETLDFRSLDSLAEAAECRNFLHKGSLRLFLCNMLNLRELHLSVSYGWDYLPLSLEHAIGDTHWPKLETLTLRNIATREDSLTAFLRNHMSTLKELDLGSMLLSYGTWLSAFVEIRELVSTYGLNDLRVGGWRLERWTVKGDNSFVVAVACNGESYDNFDPRGAGADENKRLPLLEAYLRHGGQCPMRSDVRKLMNIHYLP</sequence>
<dbReference type="InterPro" id="IPR001810">
    <property type="entry name" value="F-box_dom"/>
</dbReference>
<dbReference type="InterPro" id="IPR032675">
    <property type="entry name" value="LRR_dom_sf"/>
</dbReference>
<dbReference type="AlphaFoldDB" id="A0A6A6QU82"/>
<evidence type="ECO:0000313" key="2">
    <source>
        <dbReference type="EMBL" id="KAF2495961.1"/>
    </source>
</evidence>
<dbReference type="Proteomes" id="UP000799750">
    <property type="component" value="Unassembled WGS sequence"/>
</dbReference>
<keyword evidence="3" id="KW-1185">Reference proteome</keyword>